<evidence type="ECO:0000313" key="1">
    <source>
        <dbReference type="EMBL" id="PON48541.1"/>
    </source>
</evidence>
<dbReference type="AlphaFoldDB" id="A0A2P5BIB7"/>
<keyword evidence="2" id="KW-1185">Reference proteome</keyword>
<organism evidence="1 2">
    <name type="scientific">Parasponia andersonii</name>
    <name type="common">Sponia andersonii</name>
    <dbReference type="NCBI Taxonomy" id="3476"/>
    <lineage>
        <taxon>Eukaryota</taxon>
        <taxon>Viridiplantae</taxon>
        <taxon>Streptophyta</taxon>
        <taxon>Embryophyta</taxon>
        <taxon>Tracheophyta</taxon>
        <taxon>Spermatophyta</taxon>
        <taxon>Magnoliopsida</taxon>
        <taxon>eudicotyledons</taxon>
        <taxon>Gunneridae</taxon>
        <taxon>Pentapetalae</taxon>
        <taxon>rosids</taxon>
        <taxon>fabids</taxon>
        <taxon>Rosales</taxon>
        <taxon>Cannabaceae</taxon>
        <taxon>Parasponia</taxon>
    </lineage>
</organism>
<feature type="non-terminal residue" evidence="1">
    <location>
        <position position="1"/>
    </location>
</feature>
<dbReference type="Proteomes" id="UP000237105">
    <property type="component" value="Unassembled WGS sequence"/>
</dbReference>
<gene>
    <name evidence="1" type="ORF">PanWU01x14_236480</name>
</gene>
<comment type="caution">
    <text evidence="1">The sequence shown here is derived from an EMBL/GenBank/DDBJ whole genome shotgun (WGS) entry which is preliminary data.</text>
</comment>
<name>A0A2P5BIB7_PARAD</name>
<dbReference type="EMBL" id="JXTB01000275">
    <property type="protein sequence ID" value="PON48541.1"/>
    <property type="molecule type" value="Genomic_DNA"/>
</dbReference>
<reference evidence="2" key="1">
    <citation type="submission" date="2016-06" db="EMBL/GenBank/DDBJ databases">
        <title>Parallel loss of symbiosis genes in relatives of nitrogen-fixing non-legume Parasponia.</title>
        <authorList>
            <person name="Van Velzen R."/>
            <person name="Holmer R."/>
            <person name="Bu F."/>
            <person name="Rutten L."/>
            <person name="Van Zeijl A."/>
            <person name="Liu W."/>
            <person name="Santuari L."/>
            <person name="Cao Q."/>
            <person name="Sharma T."/>
            <person name="Shen D."/>
            <person name="Roswanjaya Y."/>
            <person name="Wardhani T."/>
            <person name="Kalhor M.S."/>
            <person name="Jansen J."/>
            <person name="Van den Hoogen J."/>
            <person name="Gungor B."/>
            <person name="Hartog M."/>
            <person name="Hontelez J."/>
            <person name="Verver J."/>
            <person name="Yang W.-C."/>
            <person name="Schijlen E."/>
            <person name="Repin R."/>
            <person name="Schilthuizen M."/>
            <person name="Schranz E."/>
            <person name="Heidstra R."/>
            <person name="Miyata K."/>
            <person name="Fedorova E."/>
            <person name="Kohlen W."/>
            <person name="Bisseling T."/>
            <person name="Smit S."/>
            <person name="Geurts R."/>
        </authorList>
    </citation>
    <scope>NUCLEOTIDE SEQUENCE [LARGE SCALE GENOMIC DNA]</scope>
    <source>
        <strain evidence="2">cv. WU1-14</strain>
    </source>
</reference>
<sequence>LLRKDDEIGAGELQKQWHFLAFSGDDGIRRYCNRWREVRSVTYYQRRSVAWLNSGGNGFVGEC</sequence>
<protein>
    <submittedName>
        <fullName evidence="1">Uncharacterized protein</fullName>
    </submittedName>
</protein>
<evidence type="ECO:0000313" key="2">
    <source>
        <dbReference type="Proteomes" id="UP000237105"/>
    </source>
</evidence>
<accession>A0A2P5BIB7</accession>
<proteinExistence type="predicted"/>